<dbReference type="Gene3D" id="3.40.50.1820">
    <property type="entry name" value="alpha/beta hydrolase"/>
    <property type="match status" value="1"/>
</dbReference>
<feature type="compositionally biased region" description="Polar residues" evidence="1">
    <location>
        <begin position="338"/>
        <end position="352"/>
    </location>
</feature>
<evidence type="ECO:0000313" key="4">
    <source>
        <dbReference type="Proteomes" id="UP000566819"/>
    </source>
</evidence>
<proteinExistence type="predicted"/>
<name>A0A8H4RBH3_9HELO</name>
<protein>
    <recommendedName>
        <fullName evidence="2">Heterokaryon incompatibility domain-containing protein</fullName>
    </recommendedName>
</protein>
<dbReference type="EMBL" id="JAAMPI010001314">
    <property type="protein sequence ID" value="KAF4625704.1"/>
    <property type="molecule type" value="Genomic_DNA"/>
</dbReference>
<dbReference type="SUPFAM" id="SSF53474">
    <property type="entry name" value="alpha/beta-Hydrolases"/>
    <property type="match status" value="1"/>
</dbReference>
<dbReference type="InterPro" id="IPR029058">
    <property type="entry name" value="AB_hydrolase_fold"/>
</dbReference>
<gene>
    <name evidence="3" type="ORF">G7Y89_g12459</name>
</gene>
<keyword evidence="4" id="KW-1185">Reference proteome</keyword>
<dbReference type="OrthoDB" id="427518at2759"/>
<dbReference type="InterPro" id="IPR010730">
    <property type="entry name" value="HET"/>
</dbReference>
<dbReference type="PANTHER" id="PTHR24148">
    <property type="entry name" value="ANKYRIN REPEAT DOMAIN-CONTAINING PROTEIN 39 HOMOLOG-RELATED"/>
    <property type="match status" value="1"/>
</dbReference>
<dbReference type="Pfam" id="PF06985">
    <property type="entry name" value="HET"/>
    <property type="match status" value="1"/>
</dbReference>
<dbReference type="InterPro" id="IPR052895">
    <property type="entry name" value="HetReg/Transcr_Mod"/>
</dbReference>
<feature type="compositionally biased region" description="Polar residues" evidence="1">
    <location>
        <begin position="386"/>
        <end position="401"/>
    </location>
</feature>
<comment type="caution">
    <text evidence="3">The sequence shown here is derived from an EMBL/GenBank/DDBJ whole genome shotgun (WGS) entry which is preliminary data.</text>
</comment>
<dbReference type="AlphaFoldDB" id="A0A8H4RBH3"/>
<organism evidence="3 4">
    <name type="scientific">Cudoniella acicularis</name>
    <dbReference type="NCBI Taxonomy" id="354080"/>
    <lineage>
        <taxon>Eukaryota</taxon>
        <taxon>Fungi</taxon>
        <taxon>Dikarya</taxon>
        <taxon>Ascomycota</taxon>
        <taxon>Pezizomycotina</taxon>
        <taxon>Leotiomycetes</taxon>
        <taxon>Helotiales</taxon>
        <taxon>Tricladiaceae</taxon>
        <taxon>Cudoniella</taxon>
    </lineage>
</organism>
<feature type="domain" description="Heterokaryon incompatibility" evidence="2">
    <location>
        <begin position="473"/>
        <end position="630"/>
    </location>
</feature>
<accession>A0A8H4RBH3</accession>
<evidence type="ECO:0000259" key="2">
    <source>
        <dbReference type="Pfam" id="PF06985"/>
    </source>
</evidence>
<evidence type="ECO:0000256" key="1">
    <source>
        <dbReference type="SAM" id="MobiDB-lite"/>
    </source>
</evidence>
<dbReference type="Proteomes" id="UP000566819">
    <property type="component" value="Unassembled WGS sequence"/>
</dbReference>
<feature type="compositionally biased region" description="Polar residues" evidence="1">
    <location>
        <begin position="409"/>
        <end position="434"/>
    </location>
</feature>
<dbReference type="PANTHER" id="PTHR24148:SF82">
    <property type="entry name" value="HETEROKARYON INCOMPATIBILITY DOMAIN-CONTAINING PROTEIN"/>
    <property type="match status" value="1"/>
</dbReference>
<reference evidence="3 4" key="1">
    <citation type="submission" date="2020-03" db="EMBL/GenBank/DDBJ databases">
        <title>Draft Genome Sequence of Cudoniella acicularis.</title>
        <authorList>
            <person name="Buettner E."/>
            <person name="Kellner H."/>
        </authorList>
    </citation>
    <scope>NUCLEOTIDE SEQUENCE [LARGE SCALE GENOMIC DNA]</scope>
    <source>
        <strain evidence="3 4">DSM 108380</strain>
    </source>
</reference>
<feature type="region of interest" description="Disordered" evidence="1">
    <location>
        <begin position="336"/>
        <end position="434"/>
    </location>
</feature>
<sequence>MNEPPISADGLNKLYDAGEDANVDIVFVHGLMGHPRDTWEAVNPSDPSEMIYWPKELLPITVPESRVFAFGYPTGFATFYPIITDPIAHMTIDNDSTSLIVKLGTIRRETHTESRPIFFITHSLGGLVCANVLSSHHGSDAQSQGVVNHTRGVIFLGTPFQGSSKVTWAKMAEKFLGLFSNSNNQTINDLDKDSSKLKQISTDFHMFLRERYASRHPKPIQVACFYETMSTTKKLGPLRKDLGQIVTAESATLTRYKAIPINANHCAMCKFPDNETTGYIDVTGMLKVMISNLDKDVNVEDFYDSSPHNVRNLRSMEFESISNCSSFSGRIVRAPSHHFSQTTPSRETTPPDDSSLEGFDEVNPPQVVPSTTTADPAPVSRDNFDNGPQSTTKTGPPSWNTEKAVRQLASRTKASSRNSVHYSHNNLPRSNSHPYNTLPFKDSLRLLEIQPGTRNTPIAARIHLTRIGEQPTYEALSYVWGHEKLHDPKPIVTLDEKEVEVTPNLFHALERIRLQDRSKLIWVDMLCINQSDDTEKGQQVQLMSRIYKMASRVLVWLGRDDTGTSKEAFTLVCEAVNYYSQSAKANFTSSGHTFTVTTPETFPDVDSPRWGSLERLFDLDWFWRVWVIQEIALSVAASLMWGDSEIEWAWVGLAAAYIRINLYGIFEHYFMPGIFNVYFMYRISIAADTVVEPASLSFLRLLAMTQQYGASNDRDRVYGLLGLPSTNSNPDGSPFIVPYYKLCVPHVYKEVALKIIEAERGLSLFSSVQHDLGQHDPSQHDPSCCSDSSQGSWSWVPMWNKVFTKSLLSGDDTQCHKADGGIPRDLTVLDDCLMVRGLDAGRVIEILQVMKDTDFRVIRNHSANNSAWQYNDQVLHTLLHASEDKTLLPWTLSAGKNWYGLLVEDEETHLADFVAWLVARLDLSISGTSLESKVEIDSNKNQRDDFLSCPPAISKYAAFLTKSGNPGPSVDKQTHVLDPALRSLAERGDAERFAEAAKSASTGRRLFFAEDGRLGLGPAAVEKGDRLCILFGGTVPFILRPEGQYWRLIGECYMKTVMNGEGVEKYKDGKVEAMIFVIR</sequence>
<dbReference type="Pfam" id="PF26639">
    <property type="entry name" value="Het-6_barrel"/>
    <property type="match status" value="1"/>
</dbReference>
<evidence type="ECO:0000313" key="3">
    <source>
        <dbReference type="EMBL" id="KAF4625704.1"/>
    </source>
</evidence>